<accession>A0ABD6GC04</accession>
<comment type="caution">
    <text evidence="2">The sequence shown here is derived from an EMBL/GenBank/DDBJ whole genome shotgun (WGS) entry which is preliminary data.</text>
</comment>
<name>A0ABD6GC04_AGRVI</name>
<evidence type="ECO:0000313" key="3">
    <source>
        <dbReference type="Proteomes" id="UP000175993"/>
    </source>
</evidence>
<feature type="transmembrane region" description="Helical" evidence="1">
    <location>
        <begin position="6"/>
        <end position="27"/>
    </location>
</feature>
<protein>
    <submittedName>
        <fullName evidence="2">Uncharacterized protein</fullName>
    </submittedName>
</protein>
<dbReference type="EMBL" id="MBEV02000003">
    <property type="protein sequence ID" value="MUP04524.1"/>
    <property type="molecule type" value="Genomic_DNA"/>
</dbReference>
<proteinExistence type="predicted"/>
<reference evidence="2 3" key="1">
    <citation type="submission" date="2019-11" db="EMBL/GenBank/DDBJ databases">
        <title>Whole-genome sequencing of Allorhizobium vitis.</title>
        <authorList>
            <person name="Gan H.M."/>
            <person name="Savka M.A."/>
        </authorList>
    </citation>
    <scope>NUCLEOTIDE SEQUENCE [LARGE SCALE GENOMIC DNA]</scope>
    <source>
        <strain evidence="2 3">AB4</strain>
    </source>
</reference>
<gene>
    <name evidence="2" type="ORF">BBI04_006800</name>
</gene>
<dbReference type="AlphaFoldDB" id="A0ABD6GC04"/>
<evidence type="ECO:0000256" key="1">
    <source>
        <dbReference type="SAM" id="Phobius"/>
    </source>
</evidence>
<keyword evidence="1" id="KW-0812">Transmembrane</keyword>
<sequence length="98" mass="11164">MTPDVLMQVYGLILLVICCFGWILYLWNSNSTLRRAHVDDRVRRVSAEAALSFAANLPAHDRAEFIWQYHFGGTPAVGYPAWPQFLQARINVALDNRS</sequence>
<keyword evidence="1" id="KW-1133">Transmembrane helix</keyword>
<organism evidence="2 3">
    <name type="scientific">Agrobacterium vitis</name>
    <name type="common">Rhizobium vitis</name>
    <dbReference type="NCBI Taxonomy" id="373"/>
    <lineage>
        <taxon>Bacteria</taxon>
        <taxon>Pseudomonadati</taxon>
        <taxon>Pseudomonadota</taxon>
        <taxon>Alphaproteobacteria</taxon>
        <taxon>Hyphomicrobiales</taxon>
        <taxon>Rhizobiaceae</taxon>
        <taxon>Rhizobium/Agrobacterium group</taxon>
        <taxon>Agrobacterium</taxon>
    </lineage>
</organism>
<keyword evidence="1" id="KW-0472">Membrane</keyword>
<evidence type="ECO:0000313" key="2">
    <source>
        <dbReference type="EMBL" id="MUP04524.1"/>
    </source>
</evidence>
<dbReference type="RefSeq" id="WP_070164820.1">
    <property type="nucleotide sequence ID" value="NZ_CP118259.1"/>
</dbReference>
<dbReference type="Proteomes" id="UP000175993">
    <property type="component" value="Unassembled WGS sequence"/>
</dbReference>